<dbReference type="Proteomes" id="UP000645828">
    <property type="component" value="Unassembled WGS sequence"/>
</dbReference>
<dbReference type="InterPro" id="IPR009263">
    <property type="entry name" value="SERTA_dom"/>
</dbReference>
<dbReference type="AlphaFoldDB" id="A0A811YPF3"/>
<comment type="caution">
    <text evidence="3">The sequence shown here is derived from an EMBL/GenBank/DDBJ whole genome shotgun (WGS) entry which is preliminary data.</text>
</comment>
<proteinExistence type="predicted"/>
<dbReference type="PROSITE" id="PS51053">
    <property type="entry name" value="SERTA"/>
    <property type="match status" value="1"/>
</dbReference>
<accession>A0A811YPF3</accession>
<feature type="compositionally biased region" description="Polar residues" evidence="1">
    <location>
        <begin position="21"/>
        <end position="31"/>
    </location>
</feature>
<feature type="region of interest" description="Disordered" evidence="1">
    <location>
        <begin position="1"/>
        <end position="31"/>
    </location>
</feature>
<dbReference type="GO" id="GO:0005634">
    <property type="term" value="C:nucleus"/>
    <property type="evidence" value="ECO:0007669"/>
    <property type="project" value="TreeGrafter"/>
</dbReference>
<feature type="region of interest" description="Disordered" evidence="1">
    <location>
        <begin position="99"/>
        <end position="146"/>
    </location>
</feature>
<organism evidence="3 4">
    <name type="scientific">Nyctereutes procyonoides</name>
    <name type="common">Raccoon dog</name>
    <name type="synonym">Canis procyonoides</name>
    <dbReference type="NCBI Taxonomy" id="34880"/>
    <lineage>
        <taxon>Eukaryota</taxon>
        <taxon>Metazoa</taxon>
        <taxon>Chordata</taxon>
        <taxon>Craniata</taxon>
        <taxon>Vertebrata</taxon>
        <taxon>Euteleostomi</taxon>
        <taxon>Mammalia</taxon>
        <taxon>Eutheria</taxon>
        <taxon>Laurasiatheria</taxon>
        <taxon>Carnivora</taxon>
        <taxon>Caniformia</taxon>
        <taxon>Canidae</taxon>
        <taxon>Nyctereutes</taxon>
    </lineage>
</organism>
<evidence type="ECO:0000313" key="3">
    <source>
        <dbReference type="EMBL" id="CAD7678233.1"/>
    </source>
</evidence>
<dbReference type="PANTHER" id="PTHR16277:SF6">
    <property type="entry name" value="CELL DIVISION CYCLE-ASSOCIATED PROTEIN 4"/>
    <property type="match status" value="1"/>
</dbReference>
<evidence type="ECO:0000313" key="4">
    <source>
        <dbReference type="Proteomes" id="UP000645828"/>
    </source>
</evidence>
<keyword evidence="4" id="KW-1185">Reference proteome</keyword>
<reference evidence="3" key="1">
    <citation type="submission" date="2020-12" db="EMBL/GenBank/DDBJ databases">
        <authorList>
            <consortium name="Molecular Ecology Group"/>
        </authorList>
    </citation>
    <scope>NUCLEOTIDE SEQUENCE</scope>
    <source>
        <strain evidence="3">TBG_1078</strain>
    </source>
</reference>
<dbReference type="EMBL" id="CAJHUB010000680">
    <property type="protein sequence ID" value="CAD7678233.1"/>
    <property type="molecule type" value="Genomic_DNA"/>
</dbReference>
<gene>
    <name evidence="3" type="ORF">NYPRO_LOCUS11031</name>
</gene>
<dbReference type="InterPro" id="IPR052262">
    <property type="entry name" value="E2F-SERTA_domain_protein"/>
</dbReference>
<evidence type="ECO:0000256" key="1">
    <source>
        <dbReference type="SAM" id="MobiDB-lite"/>
    </source>
</evidence>
<name>A0A811YPF3_NYCPR</name>
<sequence length="211" mass="22246">MRRGREDAEDAEDAEGGLAGTQATPSCSLQRRQSLPDMPLVKLQLCHMLVEPNLCRSVLMANTVRQVQEEVTQAGPWRVVAPRAAGRAPRDRRVSAEVLCGSGREQEGERPAPDLGDGRTPGLAPGCPQSSLREVDSSRENPGGFQKSLDQIFGALESKTPGSAFTSAATPPRGSSCRSDLGELDHAVGILVEAGEGPCAPMGHFTDGMGS</sequence>
<feature type="domain" description="SERTA" evidence="2">
    <location>
        <begin position="28"/>
        <end position="75"/>
    </location>
</feature>
<evidence type="ECO:0000259" key="2">
    <source>
        <dbReference type="PROSITE" id="PS51053"/>
    </source>
</evidence>
<dbReference type="Pfam" id="PF06031">
    <property type="entry name" value="SERTA"/>
    <property type="match status" value="1"/>
</dbReference>
<protein>
    <submittedName>
        <fullName evidence="3">(raccoon dog) hypothetical protein</fullName>
    </submittedName>
</protein>
<dbReference type="PANTHER" id="PTHR16277">
    <property type="entry name" value="CELL DIVISION CYCLE ASSOCIATED PROTEIN 4/SERTA DOMAIN-CONTAINING PROTEIN 2"/>
    <property type="match status" value="1"/>
</dbReference>